<dbReference type="InterPro" id="IPR005836">
    <property type="entry name" value="ADP_Glu_pyroP_CS"/>
</dbReference>
<feature type="domain" description="Glucose-1-phosphate adenylyltransferase/Bifunctional protein GlmU-like C-terminal hexapeptide" evidence="11">
    <location>
        <begin position="289"/>
        <end position="361"/>
    </location>
</feature>
<dbReference type="Gene3D" id="2.160.10.10">
    <property type="entry name" value="Hexapeptide repeat proteins"/>
    <property type="match status" value="1"/>
</dbReference>
<evidence type="ECO:0000313" key="13">
    <source>
        <dbReference type="Proteomes" id="UP000824263"/>
    </source>
</evidence>
<feature type="site" description="Could play a key role in the communication between the regulatory and the substrate sites" evidence="9">
    <location>
        <position position="99"/>
    </location>
</feature>
<dbReference type="EMBL" id="DXGF01000190">
    <property type="protein sequence ID" value="HIW84776.1"/>
    <property type="molecule type" value="Genomic_DNA"/>
</dbReference>
<dbReference type="NCBIfam" id="NF003670">
    <property type="entry name" value="PRK05293.1"/>
    <property type="match status" value="1"/>
</dbReference>
<evidence type="ECO:0000259" key="11">
    <source>
        <dbReference type="Pfam" id="PF24894"/>
    </source>
</evidence>
<feature type="binding site" evidence="9">
    <location>
        <position position="191"/>
    </location>
    <ligand>
        <name>alpha-D-glucose 1-phosphate</name>
        <dbReference type="ChEBI" id="CHEBI:58601"/>
    </ligand>
</feature>
<dbReference type="SUPFAM" id="SSF53448">
    <property type="entry name" value="Nucleotide-diphospho-sugar transferases"/>
    <property type="match status" value="1"/>
</dbReference>
<dbReference type="Pfam" id="PF24894">
    <property type="entry name" value="Hexapep_GlmU"/>
    <property type="match status" value="1"/>
</dbReference>
<dbReference type="CDD" id="cd02508">
    <property type="entry name" value="ADP_Glucose_PP"/>
    <property type="match status" value="1"/>
</dbReference>
<comment type="pathway">
    <text evidence="9">Glycan biosynthesis; glycogen biosynthesis.</text>
</comment>
<dbReference type="InterPro" id="IPR023049">
    <property type="entry name" value="GlgC_bac"/>
</dbReference>
<gene>
    <name evidence="9" type="primary">glgC</name>
    <name evidence="12" type="ORF">H9873_10725</name>
</gene>
<evidence type="ECO:0000256" key="5">
    <source>
        <dbReference type="ARBA" id="ARBA00022741"/>
    </source>
</evidence>
<evidence type="ECO:0000256" key="1">
    <source>
        <dbReference type="ARBA" id="ARBA00010443"/>
    </source>
</evidence>
<keyword evidence="5 9" id="KW-0547">Nucleotide-binding</keyword>
<dbReference type="InterPro" id="IPR029044">
    <property type="entry name" value="Nucleotide-diphossugar_trans"/>
</dbReference>
<name>A0A9D1RDY0_9FIRM</name>
<dbReference type="PANTHER" id="PTHR43523">
    <property type="entry name" value="GLUCOSE-1-PHOSPHATE ADENYLYLTRANSFERASE-RELATED"/>
    <property type="match status" value="1"/>
</dbReference>
<dbReference type="CDD" id="cd04651">
    <property type="entry name" value="LbH_G1P_AT_C"/>
    <property type="match status" value="1"/>
</dbReference>
<dbReference type="SUPFAM" id="SSF51161">
    <property type="entry name" value="Trimeric LpxA-like enzymes"/>
    <property type="match status" value="1"/>
</dbReference>
<feature type="site" description="Could play a key role in the communication between the regulatory and the substrate sites" evidence="9">
    <location>
        <position position="60"/>
    </location>
</feature>
<dbReference type="PANTHER" id="PTHR43523:SF2">
    <property type="entry name" value="GLUCOSE-1-PHOSPHATE ADENYLYLTRANSFERASE"/>
    <property type="match status" value="1"/>
</dbReference>
<dbReference type="GO" id="GO:0008878">
    <property type="term" value="F:glucose-1-phosphate adenylyltransferase activity"/>
    <property type="evidence" value="ECO:0007669"/>
    <property type="project" value="UniProtKB-UniRule"/>
</dbReference>
<comment type="similarity">
    <text evidence="1 9">Belongs to the bacterial/plant glucose-1-phosphate adenylyltransferase family.</text>
</comment>
<dbReference type="NCBIfam" id="TIGR02091">
    <property type="entry name" value="glgC"/>
    <property type="match status" value="1"/>
</dbReference>
<dbReference type="PROSITE" id="PS00808">
    <property type="entry name" value="ADP_GLC_PYROPHOSPH_1"/>
    <property type="match status" value="1"/>
</dbReference>
<dbReference type="InterPro" id="IPR005835">
    <property type="entry name" value="NTP_transferase_dom"/>
</dbReference>
<protein>
    <recommendedName>
        <fullName evidence="9">Glucose-1-phosphate adenylyltransferase</fullName>
        <ecNumber evidence="9">2.7.7.27</ecNumber>
    </recommendedName>
    <alternativeName>
        <fullName evidence="9">ADP-glucose pyrophosphorylase</fullName>
        <shortName evidence="9">ADPGlc PPase</shortName>
    </alternativeName>
    <alternativeName>
        <fullName evidence="9">ADP-glucose synthase</fullName>
    </alternativeName>
</protein>
<dbReference type="Proteomes" id="UP000824263">
    <property type="component" value="Unassembled WGS sequence"/>
</dbReference>
<dbReference type="HAMAP" id="MF_00624">
    <property type="entry name" value="GlgC"/>
    <property type="match status" value="1"/>
</dbReference>
<evidence type="ECO:0000256" key="7">
    <source>
        <dbReference type="ARBA" id="ARBA00023056"/>
    </source>
</evidence>
<organism evidence="12 13">
    <name type="scientific">Candidatus Dorea gallistercoris</name>
    <dbReference type="NCBI Taxonomy" id="2838542"/>
    <lineage>
        <taxon>Bacteria</taxon>
        <taxon>Bacillati</taxon>
        <taxon>Bacillota</taxon>
        <taxon>Clostridia</taxon>
        <taxon>Lachnospirales</taxon>
        <taxon>Lachnospiraceae</taxon>
        <taxon>Dorea</taxon>
    </lineage>
</organism>
<keyword evidence="6 9" id="KW-0067">ATP-binding</keyword>
<keyword evidence="4 9" id="KW-0548">Nucleotidyltransferase</keyword>
<dbReference type="Gene3D" id="3.90.550.10">
    <property type="entry name" value="Spore Coat Polysaccharide Biosynthesis Protein SpsA, Chain A"/>
    <property type="match status" value="1"/>
</dbReference>
<evidence type="ECO:0000256" key="8">
    <source>
        <dbReference type="ARBA" id="ARBA00023277"/>
    </source>
</evidence>
<feature type="binding site" evidence="9">
    <location>
        <begin position="180"/>
        <end position="181"/>
    </location>
    <ligand>
        <name>alpha-D-glucose 1-phosphate</name>
        <dbReference type="ChEBI" id="CHEBI:58601"/>
    </ligand>
</feature>
<feature type="domain" description="Nucleotidyl transferase" evidence="10">
    <location>
        <begin position="8"/>
        <end position="257"/>
    </location>
</feature>
<reference evidence="12" key="1">
    <citation type="journal article" date="2021" name="PeerJ">
        <title>Extensive microbial diversity within the chicken gut microbiome revealed by metagenomics and culture.</title>
        <authorList>
            <person name="Gilroy R."/>
            <person name="Ravi A."/>
            <person name="Getino M."/>
            <person name="Pursley I."/>
            <person name="Horton D.L."/>
            <person name="Alikhan N.F."/>
            <person name="Baker D."/>
            <person name="Gharbi K."/>
            <person name="Hall N."/>
            <person name="Watson M."/>
            <person name="Adriaenssens E.M."/>
            <person name="Foster-Nyarko E."/>
            <person name="Jarju S."/>
            <person name="Secka A."/>
            <person name="Antonio M."/>
            <person name="Oren A."/>
            <person name="Chaudhuri R.R."/>
            <person name="La Ragione R."/>
            <person name="Hildebrand F."/>
            <person name="Pallen M.J."/>
        </authorList>
    </citation>
    <scope>NUCLEOTIDE SEQUENCE</scope>
    <source>
        <strain evidence="12">ChiSxjej1B13-11762</strain>
    </source>
</reference>
<comment type="subunit">
    <text evidence="9">Homotetramer.</text>
</comment>
<evidence type="ECO:0000256" key="3">
    <source>
        <dbReference type="ARBA" id="ARBA00022679"/>
    </source>
</evidence>
<keyword evidence="2 9" id="KW-0321">Glycogen metabolism</keyword>
<feature type="binding site" evidence="9">
    <location>
        <position position="100"/>
    </location>
    <ligand>
        <name>alpha-D-glucose 1-phosphate</name>
        <dbReference type="ChEBI" id="CHEBI:58601"/>
    </ligand>
</feature>
<keyword evidence="8 9" id="KW-0119">Carbohydrate metabolism</keyword>
<dbReference type="GO" id="GO:0005524">
    <property type="term" value="F:ATP binding"/>
    <property type="evidence" value="ECO:0007669"/>
    <property type="project" value="UniProtKB-KW"/>
</dbReference>
<dbReference type="Pfam" id="PF00483">
    <property type="entry name" value="NTP_transferase"/>
    <property type="match status" value="1"/>
</dbReference>
<keyword evidence="7 9" id="KW-0320">Glycogen biosynthesis</keyword>
<comment type="caution">
    <text evidence="12">The sequence shown here is derived from an EMBL/GenBank/DDBJ whole genome shotgun (WGS) entry which is preliminary data.</text>
</comment>
<reference evidence="12" key="2">
    <citation type="submission" date="2021-04" db="EMBL/GenBank/DDBJ databases">
        <authorList>
            <person name="Gilroy R."/>
        </authorList>
    </citation>
    <scope>NUCLEOTIDE SEQUENCE</scope>
    <source>
        <strain evidence="12">ChiSxjej1B13-11762</strain>
    </source>
</reference>
<dbReference type="InterPro" id="IPR011831">
    <property type="entry name" value="ADP-Glc_PPase"/>
</dbReference>
<evidence type="ECO:0000256" key="6">
    <source>
        <dbReference type="ARBA" id="ARBA00022840"/>
    </source>
</evidence>
<dbReference type="InterPro" id="IPR056818">
    <property type="entry name" value="GlmU/GlgC-like_hexapep"/>
</dbReference>
<proteinExistence type="inferred from homology"/>
<dbReference type="PROSITE" id="PS00809">
    <property type="entry name" value="ADP_GLC_PYROPHOSPH_2"/>
    <property type="match status" value="1"/>
</dbReference>
<accession>A0A9D1RDY0</accession>
<evidence type="ECO:0000256" key="2">
    <source>
        <dbReference type="ARBA" id="ARBA00022600"/>
    </source>
</evidence>
<evidence type="ECO:0000259" key="10">
    <source>
        <dbReference type="Pfam" id="PF00483"/>
    </source>
</evidence>
<dbReference type="PROSITE" id="PS00810">
    <property type="entry name" value="ADP_GLC_PYROPHOSPH_3"/>
    <property type="match status" value="1"/>
</dbReference>
<dbReference type="GO" id="GO:0005978">
    <property type="term" value="P:glycogen biosynthetic process"/>
    <property type="evidence" value="ECO:0007669"/>
    <property type="project" value="UniProtKB-UniRule"/>
</dbReference>
<dbReference type="InterPro" id="IPR011004">
    <property type="entry name" value="Trimer_LpxA-like_sf"/>
</dbReference>
<comment type="catalytic activity">
    <reaction evidence="9">
        <text>alpha-D-glucose 1-phosphate + ATP + H(+) = ADP-alpha-D-glucose + diphosphate</text>
        <dbReference type="Rhea" id="RHEA:12120"/>
        <dbReference type="ChEBI" id="CHEBI:15378"/>
        <dbReference type="ChEBI" id="CHEBI:30616"/>
        <dbReference type="ChEBI" id="CHEBI:33019"/>
        <dbReference type="ChEBI" id="CHEBI:57498"/>
        <dbReference type="ChEBI" id="CHEBI:58601"/>
        <dbReference type="EC" id="2.7.7.27"/>
    </reaction>
</comment>
<evidence type="ECO:0000256" key="4">
    <source>
        <dbReference type="ARBA" id="ARBA00022695"/>
    </source>
</evidence>
<sequence length="424" mass="46606">MIKKEMIAMLLAGGQGSRLGVLTAKVAKPAVAFGGKYRIIDFPLSNCINSGIDTVGVLTQYQPLRLNSHIGIGIPWDLDRNIGGVTILPPYERSSNSEWYTGTANAIYQNLDYMESFHPDYVLILSGDHIYKMDYEVMLDYHKENKADVTIAAMPVPMEEASRFGIVITDGDGKITEFQEKPPEPKSNLASMGIYIFSWPALKEALVALKDEPGCDFGKHIIPYCHEKGERLFAYEYNGYWKDVGTLGSYWEANMELIDIIPEFNLYEEFWKIYTNSDIIPPQYISGQSVINRSIIGDGAEIYGEVHNCVIGPGVTIGEGAVVRDSIIMKDVVIKEGCVIDKAIIAESVEIGKQVTLGIGGEAPNRLKPDIYAFGLVTIGENSVIPDGVQIGKNTAISGVTVKEDYQNGLLESGETLIKAGERS</sequence>
<feature type="binding site" evidence="9">
    <location>
        <position position="165"/>
    </location>
    <ligand>
        <name>alpha-D-glucose 1-phosphate</name>
        <dbReference type="ChEBI" id="CHEBI:58601"/>
    </ligand>
</feature>
<dbReference type="EC" id="2.7.7.27" evidence="9"/>
<dbReference type="AlphaFoldDB" id="A0A9D1RDY0"/>
<comment type="function">
    <text evidence="9">Involved in the biosynthesis of ADP-glucose, a building block required for the elongation reactions to produce glycogen. Catalyzes the reaction between ATP and alpha-D-glucose 1-phosphate (G1P) to produce pyrophosphate and ADP-Glc.</text>
</comment>
<keyword evidence="3 9" id="KW-0808">Transferase</keyword>
<evidence type="ECO:0000256" key="9">
    <source>
        <dbReference type="HAMAP-Rule" id="MF_00624"/>
    </source>
</evidence>
<evidence type="ECO:0000313" key="12">
    <source>
        <dbReference type="EMBL" id="HIW84776.1"/>
    </source>
</evidence>